<accession>A0A7R9H4B3</accession>
<dbReference type="AlphaFoldDB" id="A0A7R9H4B3"/>
<protein>
    <submittedName>
        <fullName evidence="1">Uncharacterized protein</fullName>
    </submittedName>
</protein>
<gene>
    <name evidence="1" type="ORF">TCEB3V08_LOCUS7961</name>
</gene>
<evidence type="ECO:0000313" key="1">
    <source>
        <dbReference type="EMBL" id="CAD7405382.1"/>
    </source>
</evidence>
<name>A0A7R9H4B3_TIMCR</name>
<sequence>MLFRGVFTSFVRDLGLAVKQAHGNVHLSFRPMKGKGGGGSPPRPWRAPAQSVVVRVGGGVLCCEVDSIASQQGQHLVLGGGFISCCTSNFNAWSKEYRPRTYGYGVCVWALTKCRSTQTVTKDADAPLTLPKFKKGSSMSTTRPWSDV</sequence>
<proteinExistence type="predicted"/>
<dbReference type="EMBL" id="OC319438">
    <property type="protein sequence ID" value="CAD7405382.1"/>
    <property type="molecule type" value="Genomic_DNA"/>
</dbReference>
<reference evidence="1" key="1">
    <citation type="submission" date="2020-11" db="EMBL/GenBank/DDBJ databases">
        <authorList>
            <person name="Tran Van P."/>
        </authorList>
    </citation>
    <scope>NUCLEOTIDE SEQUENCE</scope>
</reference>
<organism evidence="1">
    <name type="scientific">Timema cristinae</name>
    <name type="common">Walking stick</name>
    <dbReference type="NCBI Taxonomy" id="61476"/>
    <lineage>
        <taxon>Eukaryota</taxon>
        <taxon>Metazoa</taxon>
        <taxon>Ecdysozoa</taxon>
        <taxon>Arthropoda</taxon>
        <taxon>Hexapoda</taxon>
        <taxon>Insecta</taxon>
        <taxon>Pterygota</taxon>
        <taxon>Neoptera</taxon>
        <taxon>Polyneoptera</taxon>
        <taxon>Phasmatodea</taxon>
        <taxon>Timematodea</taxon>
        <taxon>Timematoidea</taxon>
        <taxon>Timematidae</taxon>
        <taxon>Timema</taxon>
    </lineage>
</organism>